<feature type="transmembrane region" description="Helical" evidence="1">
    <location>
        <begin position="35"/>
        <end position="54"/>
    </location>
</feature>
<keyword evidence="1" id="KW-1133">Transmembrane helix</keyword>
<keyword evidence="1" id="KW-0812">Transmembrane</keyword>
<proteinExistence type="predicted"/>
<name>A0A0A9EJZ3_ARUDO</name>
<keyword evidence="1" id="KW-0472">Membrane</keyword>
<feature type="transmembrane region" description="Helical" evidence="1">
    <location>
        <begin position="12"/>
        <end position="29"/>
    </location>
</feature>
<reference evidence="2" key="2">
    <citation type="journal article" date="2015" name="Data Brief">
        <title>Shoot transcriptome of the giant reed, Arundo donax.</title>
        <authorList>
            <person name="Barrero R.A."/>
            <person name="Guerrero F.D."/>
            <person name="Moolhuijzen P."/>
            <person name="Goolsby J.A."/>
            <person name="Tidwell J."/>
            <person name="Bellgard S.E."/>
            <person name="Bellgard M.I."/>
        </authorList>
    </citation>
    <scope>NUCLEOTIDE SEQUENCE</scope>
    <source>
        <tissue evidence="2">Shoot tissue taken approximately 20 cm above the soil surface</tissue>
    </source>
</reference>
<protein>
    <submittedName>
        <fullName evidence="2">Similar to ATMUS81</fullName>
    </submittedName>
</protein>
<accession>A0A0A9EJZ3</accession>
<evidence type="ECO:0000256" key="1">
    <source>
        <dbReference type="SAM" id="Phobius"/>
    </source>
</evidence>
<reference evidence="2" key="1">
    <citation type="submission" date="2014-09" db="EMBL/GenBank/DDBJ databases">
        <authorList>
            <person name="Magalhaes I.L.F."/>
            <person name="Oliveira U."/>
            <person name="Santos F.R."/>
            <person name="Vidigal T.H.D.A."/>
            <person name="Brescovit A.D."/>
            <person name="Santos A.J."/>
        </authorList>
    </citation>
    <scope>NUCLEOTIDE SEQUENCE</scope>
    <source>
        <tissue evidence="2">Shoot tissue taken approximately 20 cm above the soil surface</tissue>
    </source>
</reference>
<dbReference type="EMBL" id="GBRH01201518">
    <property type="protein sequence ID" value="JAD96377.1"/>
    <property type="molecule type" value="Transcribed_RNA"/>
</dbReference>
<dbReference type="AlphaFoldDB" id="A0A0A9EJZ3"/>
<evidence type="ECO:0000313" key="2">
    <source>
        <dbReference type="EMBL" id="JAD96377.1"/>
    </source>
</evidence>
<organism evidence="2">
    <name type="scientific">Arundo donax</name>
    <name type="common">Giant reed</name>
    <name type="synonym">Donax arundinaceus</name>
    <dbReference type="NCBI Taxonomy" id="35708"/>
    <lineage>
        <taxon>Eukaryota</taxon>
        <taxon>Viridiplantae</taxon>
        <taxon>Streptophyta</taxon>
        <taxon>Embryophyta</taxon>
        <taxon>Tracheophyta</taxon>
        <taxon>Spermatophyta</taxon>
        <taxon>Magnoliopsida</taxon>
        <taxon>Liliopsida</taxon>
        <taxon>Poales</taxon>
        <taxon>Poaceae</taxon>
        <taxon>PACMAD clade</taxon>
        <taxon>Arundinoideae</taxon>
        <taxon>Arundineae</taxon>
        <taxon>Arundo</taxon>
    </lineage>
</organism>
<sequence length="61" mass="7201">MIVKTSGLDQEKLLITFFHSFVYLWRLSIYLWEMVFGLLVIGNLAQSMFLISLLKGKMFRI</sequence>